<dbReference type="InterPro" id="IPR041881">
    <property type="entry name" value="PqqD_sf"/>
</dbReference>
<dbReference type="HAMAP" id="MF_00655">
    <property type="entry name" value="PQQ_syn_PqqD"/>
    <property type="match status" value="1"/>
</dbReference>
<protein>
    <recommendedName>
        <fullName evidence="4">PqqA binding protein</fullName>
    </recommendedName>
    <alternativeName>
        <fullName evidence="4">Coenzyme PQQ synthesis protein D</fullName>
    </alternativeName>
    <alternativeName>
        <fullName evidence="4">Pyrroloquinoline quinone biosynthesis protein D</fullName>
    </alternativeName>
</protein>
<accession>A0A099KBE6</accession>
<dbReference type="Pfam" id="PF05402">
    <property type="entry name" value="PqqD"/>
    <property type="match status" value="1"/>
</dbReference>
<evidence type="ECO:0000256" key="2">
    <source>
        <dbReference type="ARBA" id="ARBA00011741"/>
    </source>
</evidence>
<dbReference type="AlphaFoldDB" id="A0A099KBE6"/>
<dbReference type="Gene3D" id="1.10.10.1150">
    <property type="entry name" value="Coenzyme PQQ synthesis protein D (PqqD)"/>
    <property type="match status" value="1"/>
</dbReference>
<comment type="similarity">
    <text evidence="4">Belongs to the PqqD family.</text>
</comment>
<dbReference type="GO" id="GO:0048038">
    <property type="term" value="F:quinone binding"/>
    <property type="evidence" value="ECO:0007669"/>
    <property type="project" value="InterPro"/>
</dbReference>
<comment type="function">
    <text evidence="4">Functions as a PqqA binding protein and presents PqqA to PqqE, in the pyrroloquinoline quinone (PQQ) biosynthetic pathway.</text>
</comment>
<comment type="subunit">
    <text evidence="2 4">Monomer. Interacts with PqqE.</text>
</comment>
<organism evidence="5 6">
    <name type="scientific">Colwellia psychrerythraea</name>
    <name type="common">Vibrio psychroerythus</name>
    <dbReference type="NCBI Taxonomy" id="28229"/>
    <lineage>
        <taxon>Bacteria</taxon>
        <taxon>Pseudomonadati</taxon>
        <taxon>Pseudomonadota</taxon>
        <taxon>Gammaproteobacteria</taxon>
        <taxon>Alteromonadales</taxon>
        <taxon>Colwelliaceae</taxon>
        <taxon>Colwellia</taxon>
    </lineage>
</organism>
<evidence type="ECO:0000256" key="3">
    <source>
        <dbReference type="ARBA" id="ARBA00022905"/>
    </source>
</evidence>
<sequence length="90" mass="10347">MINQSVPPSLNAMFRLQWEQAQECYVLLFPEGMVKLNGSAGEIMQLVDGKNQVIDIISILHKKFPDAGDLTDDVHEFLIAAYEKKWLYYE</sequence>
<evidence type="ECO:0000313" key="5">
    <source>
        <dbReference type="EMBL" id="KGJ86938.1"/>
    </source>
</evidence>
<dbReference type="PATRIC" id="fig|28229.4.peg.3822"/>
<dbReference type="OrthoDB" id="7356791at2"/>
<dbReference type="InterPro" id="IPR022479">
    <property type="entry name" value="PqqD_bac"/>
</dbReference>
<dbReference type="InterPro" id="IPR008792">
    <property type="entry name" value="PQQD"/>
</dbReference>
<comment type="pathway">
    <text evidence="1 4">Cofactor biosynthesis; pyrroloquinoline quinone biosynthesis.</text>
</comment>
<evidence type="ECO:0000256" key="1">
    <source>
        <dbReference type="ARBA" id="ARBA00004886"/>
    </source>
</evidence>
<dbReference type="EMBL" id="JQED01000055">
    <property type="protein sequence ID" value="KGJ86938.1"/>
    <property type="molecule type" value="Genomic_DNA"/>
</dbReference>
<gene>
    <name evidence="4" type="primary">pqqD</name>
    <name evidence="5" type="ORF">ND2E_0345</name>
</gene>
<reference evidence="5 6" key="1">
    <citation type="submission" date="2014-08" db="EMBL/GenBank/DDBJ databases">
        <title>Genomic and Phenotypic Diversity of Colwellia psychrerythraea strains from Disparate Marine Basins.</title>
        <authorList>
            <person name="Techtmann S.M."/>
            <person name="Stelling S.C."/>
            <person name="Utturkar S.M."/>
            <person name="Alshibli N."/>
            <person name="Harris A."/>
            <person name="Brown S.D."/>
            <person name="Hazen T.C."/>
        </authorList>
    </citation>
    <scope>NUCLEOTIDE SEQUENCE [LARGE SCALE GENOMIC DNA]</scope>
    <source>
        <strain evidence="5 6">ND2E</strain>
    </source>
</reference>
<dbReference type="UniPathway" id="UPA00539"/>
<dbReference type="RefSeq" id="WP_033095423.1">
    <property type="nucleotide sequence ID" value="NZ_JQED01000055.1"/>
</dbReference>
<evidence type="ECO:0000313" key="6">
    <source>
        <dbReference type="Proteomes" id="UP000029843"/>
    </source>
</evidence>
<dbReference type="NCBIfam" id="NF002535">
    <property type="entry name" value="PRK02079.1"/>
    <property type="match status" value="1"/>
</dbReference>
<comment type="caution">
    <text evidence="5">The sequence shown here is derived from an EMBL/GenBank/DDBJ whole genome shotgun (WGS) entry which is preliminary data.</text>
</comment>
<keyword evidence="3 4" id="KW-0884">PQQ biosynthesis</keyword>
<name>A0A099KBE6_COLPS</name>
<dbReference type="Proteomes" id="UP000029843">
    <property type="component" value="Unassembled WGS sequence"/>
</dbReference>
<dbReference type="GO" id="GO:0018189">
    <property type="term" value="P:pyrroloquinoline quinone biosynthetic process"/>
    <property type="evidence" value="ECO:0007669"/>
    <property type="project" value="UniProtKB-UniRule"/>
</dbReference>
<evidence type="ECO:0000256" key="4">
    <source>
        <dbReference type="HAMAP-Rule" id="MF_00655"/>
    </source>
</evidence>
<dbReference type="NCBIfam" id="TIGR03859">
    <property type="entry name" value="PQQ_PqqD"/>
    <property type="match status" value="1"/>
</dbReference>
<proteinExistence type="inferred from homology"/>